<dbReference type="OrthoDB" id="3187690at2"/>
<reference evidence="2 3" key="1">
    <citation type="submission" date="2019-03" db="EMBL/GenBank/DDBJ databases">
        <title>Genomics of glacier-inhabiting Cryobacterium strains.</title>
        <authorList>
            <person name="Liu Q."/>
            <person name="Xin Y.-H."/>
        </authorList>
    </citation>
    <scope>NUCLEOTIDE SEQUENCE [LARGE SCALE GENOMIC DNA]</scope>
    <source>
        <strain evidence="2 3">Hh14</strain>
    </source>
</reference>
<organism evidence="2 3">
    <name type="scientific">Cryobacterium frigoriphilum</name>
    <dbReference type="NCBI Taxonomy" id="1259150"/>
    <lineage>
        <taxon>Bacteria</taxon>
        <taxon>Bacillati</taxon>
        <taxon>Actinomycetota</taxon>
        <taxon>Actinomycetes</taxon>
        <taxon>Micrococcales</taxon>
        <taxon>Microbacteriaceae</taxon>
        <taxon>Cryobacterium</taxon>
    </lineage>
</organism>
<comment type="caution">
    <text evidence="2">The sequence shown here is derived from an EMBL/GenBank/DDBJ whole genome shotgun (WGS) entry which is preliminary data.</text>
</comment>
<name>A0A4R8ZUE5_9MICO</name>
<gene>
    <name evidence="2" type="ORF">E3T55_17630</name>
</gene>
<proteinExistence type="predicted"/>
<dbReference type="AlphaFoldDB" id="A0A4R8ZUE5"/>
<dbReference type="EMBL" id="SOHE01000078">
    <property type="protein sequence ID" value="TFD45936.1"/>
    <property type="molecule type" value="Genomic_DNA"/>
</dbReference>
<dbReference type="Proteomes" id="UP000297447">
    <property type="component" value="Unassembled WGS sequence"/>
</dbReference>
<feature type="region of interest" description="Disordered" evidence="1">
    <location>
        <begin position="353"/>
        <end position="372"/>
    </location>
</feature>
<dbReference type="InterPro" id="IPR013381">
    <property type="entry name" value="CRISPR-assoc_prot_Cse1"/>
</dbReference>
<evidence type="ECO:0000313" key="3">
    <source>
        <dbReference type="Proteomes" id="UP000297447"/>
    </source>
</evidence>
<feature type="compositionally biased region" description="Basic and acidic residues" evidence="1">
    <location>
        <begin position="358"/>
        <end position="372"/>
    </location>
</feature>
<protein>
    <submittedName>
        <fullName evidence="2">Type I-E CRISPR-associated protein Cse1/CasA</fullName>
    </submittedName>
</protein>
<accession>A0A4R8ZUE5</accession>
<evidence type="ECO:0000256" key="1">
    <source>
        <dbReference type="SAM" id="MobiDB-lite"/>
    </source>
</evidence>
<keyword evidence="3" id="KW-1185">Reference proteome</keyword>
<evidence type="ECO:0000313" key="2">
    <source>
        <dbReference type="EMBL" id="TFD45936.1"/>
    </source>
</evidence>
<dbReference type="Pfam" id="PF09481">
    <property type="entry name" value="CRISPR_Cse1"/>
    <property type="match status" value="1"/>
</dbReference>
<sequence length="565" mass="60696">MTDTTAWAETTRRTISDRSGAITQQGNIRELAWLPVIDASGRRLVGLDELFTRAHLIERIDVRAPIEKAGVLRFLTTVTALIARAQGITKRSAEAVVTGGFSPAAIAQALDAIDDRLWLVHESTPFMQEGRYAKATSSVKTAASIRSTSPGDSTKAWWGRPGDGFATGNVCFTDAPAVLMGFWFYSVNGNGAAVLDGVSLAMQGSAAGKVKAAGVRLWKVGENLAATLLMNTPQVWTAGLEVPAWAQTLSISGQRDPLVAATITGNAALLLSGEVDGEVMFTGAHIGSVLRRGIPPTESDYAAVQAAKSRNKASVAANRTLGAGEIPTPPETLPLLGVDALKASLENAWRQDPQLVLRKQDPKKKAPQKDEDIRALNDVNAGTSVLHNLRAWYLRAFNPDVPGRASILMREEFSTELFSIQLKQKGSYGELAGASWLSMPPGTVGGSPAVQAALTKFADYAYERVRSALYNAVRTVLHDDDPVAATHEFALARFSALADDVVTDVIAVSLRGEEFTSEHVRLWTNAAITAFDDAVEPYVNARRLPDIASARRNLIRVLNQTESEK</sequence>